<name>A0A2T2WF23_9FIRM</name>
<sequence>MDIQTFQQKFFAGLIAWLRENPYSLQYLHCDDAYLLDIEFSVVNNEWIRCHFLRPQLRYSSDFMINPMGPGSSALSGDFESFIEMIAFQKGISGDIERSTKALMGDMESLYKEWFYVTAQYPARGK</sequence>
<comment type="caution">
    <text evidence="1">The sequence shown here is derived from an EMBL/GenBank/DDBJ whole genome shotgun (WGS) entry which is preliminary data.</text>
</comment>
<evidence type="ECO:0000313" key="2">
    <source>
        <dbReference type="Proteomes" id="UP000242699"/>
    </source>
</evidence>
<accession>A0A2T2WF23</accession>
<dbReference type="EMBL" id="PXYT01000154">
    <property type="protein sequence ID" value="PSR20818.1"/>
    <property type="molecule type" value="Genomic_DNA"/>
</dbReference>
<dbReference type="AlphaFoldDB" id="A0A2T2WF23"/>
<dbReference type="Proteomes" id="UP000242699">
    <property type="component" value="Unassembled WGS sequence"/>
</dbReference>
<reference evidence="1 2" key="1">
    <citation type="journal article" date="2014" name="BMC Genomics">
        <title>Comparison of environmental and isolate Sulfobacillus genomes reveals diverse carbon, sulfur, nitrogen, and hydrogen metabolisms.</title>
        <authorList>
            <person name="Justice N.B."/>
            <person name="Norman A."/>
            <person name="Brown C.T."/>
            <person name="Singh A."/>
            <person name="Thomas B.C."/>
            <person name="Banfield J.F."/>
        </authorList>
    </citation>
    <scope>NUCLEOTIDE SEQUENCE [LARGE SCALE GENOMIC DNA]</scope>
    <source>
        <strain evidence="1">AMDSBA1</strain>
    </source>
</reference>
<organism evidence="1 2">
    <name type="scientific">Sulfobacillus benefaciens</name>
    <dbReference type="NCBI Taxonomy" id="453960"/>
    <lineage>
        <taxon>Bacteria</taxon>
        <taxon>Bacillati</taxon>
        <taxon>Bacillota</taxon>
        <taxon>Clostridia</taxon>
        <taxon>Eubacteriales</taxon>
        <taxon>Clostridiales Family XVII. Incertae Sedis</taxon>
        <taxon>Sulfobacillus</taxon>
    </lineage>
</organism>
<protein>
    <submittedName>
        <fullName evidence="1">Uncharacterized protein</fullName>
    </submittedName>
</protein>
<evidence type="ECO:0000313" key="1">
    <source>
        <dbReference type="EMBL" id="PSR20818.1"/>
    </source>
</evidence>
<proteinExistence type="predicted"/>
<gene>
    <name evidence="1" type="ORF">C7B43_21685</name>
</gene>